<reference evidence="2 3" key="1">
    <citation type="journal article" date="2021" name="BMC Genomics">
        <title>Datura genome reveals duplications of psychoactive alkaloid biosynthetic genes and high mutation rate following tissue culture.</title>
        <authorList>
            <person name="Rajewski A."/>
            <person name="Carter-House D."/>
            <person name="Stajich J."/>
            <person name="Litt A."/>
        </authorList>
    </citation>
    <scope>NUCLEOTIDE SEQUENCE [LARGE SCALE GENOMIC DNA]</scope>
    <source>
        <strain evidence="2">AR-01</strain>
    </source>
</reference>
<name>A0ABS8SXS8_DATST</name>
<protein>
    <submittedName>
        <fullName evidence="2">Uncharacterized protein</fullName>
    </submittedName>
</protein>
<dbReference type="Proteomes" id="UP000823775">
    <property type="component" value="Unassembled WGS sequence"/>
</dbReference>
<sequence>MRDDISLIVQHDLNFPVMVDVEPDREGIHMEVPLRLTKPDIPKKKIPPTSNAPRATPADPTPLSDGPSTTTLCPASVAPRGVIEAPGVLIKILRGNGGDTDEEALDVKDPDIISEEAAQIQEVVIGRLSAGKVPTRFPIVH</sequence>
<gene>
    <name evidence="2" type="ORF">HAX54_050213</name>
</gene>
<evidence type="ECO:0000256" key="1">
    <source>
        <dbReference type="SAM" id="MobiDB-lite"/>
    </source>
</evidence>
<keyword evidence="3" id="KW-1185">Reference proteome</keyword>
<comment type="caution">
    <text evidence="2">The sequence shown here is derived from an EMBL/GenBank/DDBJ whole genome shotgun (WGS) entry which is preliminary data.</text>
</comment>
<evidence type="ECO:0000313" key="2">
    <source>
        <dbReference type="EMBL" id="MCD7463254.1"/>
    </source>
</evidence>
<accession>A0ABS8SXS8</accession>
<dbReference type="EMBL" id="JACEIK010000873">
    <property type="protein sequence ID" value="MCD7463254.1"/>
    <property type="molecule type" value="Genomic_DNA"/>
</dbReference>
<organism evidence="2 3">
    <name type="scientific">Datura stramonium</name>
    <name type="common">Jimsonweed</name>
    <name type="synonym">Common thornapple</name>
    <dbReference type="NCBI Taxonomy" id="4076"/>
    <lineage>
        <taxon>Eukaryota</taxon>
        <taxon>Viridiplantae</taxon>
        <taxon>Streptophyta</taxon>
        <taxon>Embryophyta</taxon>
        <taxon>Tracheophyta</taxon>
        <taxon>Spermatophyta</taxon>
        <taxon>Magnoliopsida</taxon>
        <taxon>eudicotyledons</taxon>
        <taxon>Gunneridae</taxon>
        <taxon>Pentapetalae</taxon>
        <taxon>asterids</taxon>
        <taxon>lamiids</taxon>
        <taxon>Solanales</taxon>
        <taxon>Solanaceae</taxon>
        <taxon>Solanoideae</taxon>
        <taxon>Datureae</taxon>
        <taxon>Datura</taxon>
    </lineage>
</organism>
<feature type="region of interest" description="Disordered" evidence="1">
    <location>
        <begin position="34"/>
        <end position="77"/>
    </location>
</feature>
<proteinExistence type="predicted"/>
<evidence type="ECO:0000313" key="3">
    <source>
        <dbReference type="Proteomes" id="UP000823775"/>
    </source>
</evidence>